<feature type="region of interest" description="Disordered" evidence="5">
    <location>
        <begin position="136"/>
        <end position="155"/>
    </location>
</feature>
<dbReference type="InterPro" id="IPR039774">
    <property type="entry name" value="Sin3-like"/>
</dbReference>
<keyword evidence="2" id="KW-0678">Repressor</keyword>
<comment type="caution">
    <text evidence="7">The sequence shown here is derived from an EMBL/GenBank/DDBJ whole genome shotgun (WGS) entry which is preliminary data.</text>
</comment>
<evidence type="ECO:0000256" key="6">
    <source>
        <dbReference type="SAM" id="SignalP"/>
    </source>
</evidence>
<dbReference type="PANTHER" id="PTHR12346:SF0">
    <property type="entry name" value="SIN3A, ISOFORM G"/>
    <property type="match status" value="1"/>
</dbReference>
<sequence>MPITHLLTGTLPLLLTSLSIPRVSSSQSSSLIMSTRHTSQSRQYKSLPGYDASKNPNHQTTVSNALSYLDAVKSALHDKPEEYDRFLGIMSDFQNQQVDVLGSMKRIADLFHSHPNLITGYNVFLPPGYRIELSSESRSPRMITPGSTSGATRSA</sequence>
<evidence type="ECO:0008006" key="9">
    <source>
        <dbReference type="Google" id="ProtNLM"/>
    </source>
</evidence>
<evidence type="ECO:0000256" key="1">
    <source>
        <dbReference type="ARBA" id="ARBA00004123"/>
    </source>
</evidence>
<dbReference type="PROSITE" id="PS51477">
    <property type="entry name" value="PAH"/>
    <property type="match status" value="1"/>
</dbReference>
<dbReference type="InterPro" id="IPR003822">
    <property type="entry name" value="PAH"/>
</dbReference>
<evidence type="ECO:0000313" key="8">
    <source>
        <dbReference type="Proteomes" id="UP000559256"/>
    </source>
</evidence>
<dbReference type="FunFam" id="1.20.1160.11:FF:000001">
    <property type="entry name" value="Paired amphipathic helix protein Sin3"/>
    <property type="match status" value="1"/>
</dbReference>
<evidence type="ECO:0000313" key="7">
    <source>
        <dbReference type="EMBL" id="KAF5356556.1"/>
    </source>
</evidence>
<evidence type="ECO:0000256" key="4">
    <source>
        <dbReference type="PROSITE-ProRule" id="PRU00810"/>
    </source>
</evidence>
<name>A0A8H5LFE5_9AGAR</name>
<dbReference type="EMBL" id="JAACJM010000054">
    <property type="protein sequence ID" value="KAF5356556.1"/>
    <property type="molecule type" value="Genomic_DNA"/>
</dbReference>
<dbReference type="GO" id="GO:0000785">
    <property type="term" value="C:chromatin"/>
    <property type="evidence" value="ECO:0007669"/>
    <property type="project" value="TreeGrafter"/>
</dbReference>
<evidence type="ECO:0000256" key="2">
    <source>
        <dbReference type="ARBA" id="ARBA00022491"/>
    </source>
</evidence>
<comment type="subcellular location">
    <subcellularLocation>
        <location evidence="1 4">Nucleus</location>
    </subcellularLocation>
</comment>
<evidence type="ECO:0000256" key="3">
    <source>
        <dbReference type="ARBA" id="ARBA00023242"/>
    </source>
</evidence>
<dbReference type="Pfam" id="PF02671">
    <property type="entry name" value="PAH"/>
    <property type="match status" value="1"/>
</dbReference>
<dbReference type="InterPro" id="IPR036600">
    <property type="entry name" value="PAH_sf"/>
</dbReference>
<organism evidence="7 8">
    <name type="scientific">Tetrapyrgos nigripes</name>
    <dbReference type="NCBI Taxonomy" id="182062"/>
    <lineage>
        <taxon>Eukaryota</taxon>
        <taxon>Fungi</taxon>
        <taxon>Dikarya</taxon>
        <taxon>Basidiomycota</taxon>
        <taxon>Agaricomycotina</taxon>
        <taxon>Agaricomycetes</taxon>
        <taxon>Agaricomycetidae</taxon>
        <taxon>Agaricales</taxon>
        <taxon>Marasmiineae</taxon>
        <taxon>Marasmiaceae</taxon>
        <taxon>Tetrapyrgos</taxon>
    </lineage>
</organism>
<gene>
    <name evidence="7" type="ORF">D9758_008237</name>
</gene>
<dbReference type="GO" id="GO:0003714">
    <property type="term" value="F:transcription corepressor activity"/>
    <property type="evidence" value="ECO:0007669"/>
    <property type="project" value="InterPro"/>
</dbReference>
<feature type="compositionally biased region" description="Polar residues" evidence="5">
    <location>
        <begin position="145"/>
        <end position="155"/>
    </location>
</feature>
<dbReference type="OrthoDB" id="10265969at2759"/>
<accession>A0A8H5LFE5</accession>
<dbReference type="PANTHER" id="PTHR12346">
    <property type="entry name" value="SIN3B-RELATED"/>
    <property type="match status" value="1"/>
</dbReference>
<dbReference type="SUPFAM" id="SSF47762">
    <property type="entry name" value="PAH2 domain"/>
    <property type="match status" value="1"/>
</dbReference>
<dbReference type="Gene3D" id="1.20.1160.11">
    <property type="entry name" value="Paired amphipathic helix"/>
    <property type="match status" value="1"/>
</dbReference>
<feature type="signal peptide" evidence="6">
    <location>
        <begin position="1"/>
        <end position="26"/>
    </location>
</feature>
<keyword evidence="6" id="KW-0732">Signal</keyword>
<dbReference type="GO" id="GO:0000118">
    <property type="term" value="C:histone deacetylase complex"/>
    <property type="evidence" value="ECO:0007669"/>
    <property type="project" value="TreeGrafter"/>
</dbReference>
<reference evidence="7 8" key="1">
    <citation type="journal article" date="2020" name="ISME J.">
        <title>Uncovering the hidden diversity of litter-decomposition mechanisms in mushroom-forming fungi.</title>
        <authorList>
            <person name="Floudas D."/>
            <person name="Bentzer J."/>
            <person name="Ahren D."/>
            <person name="Johansson T."/>
            <person name="Persson P."/>
            <person name="Tunlid A."/>
        </authorList>
    </citation>
    <scope>NUCLEOTIDE SEQUENCE [LARGE SCALE GENOMIC DNA]</scope>
    <source>
        <strain evidence="7 8">CBS 291.85</strain>
    </source>
</reference>
<feature type="chain" id="PRO_5034782682" description="Paired amphipathic helix protein Sin3a" evidence="6">
    <location>
        <begin position="27"/>
        <end position="155"/>
    </location>
</feature>
<evidence type="ECO:0000256" key="5">
    <source>
        <dbReference type="SAM" id="MobiDB-lite"/>
    </source>
</evidence>
<keyword evidence="8" id="KW-1185">Reference proteome</keyword>
<dbReference type="AlphaFoldDB" id="A0A8H5LFE5"/>
<dbReference type="Proteomes" id="UP000559256">
    <property type="component" value="Unassembled WGS sequence"/>
</dbReference>
<proteinExistence type="predicted"/>
<protein>
    <recommendedName>
        <fullName evidence="9">Paired amphipathic helix protein Sin3a</fullName>
    </recommendedName>
</protein>
<keyword evidence="3 4" id="KW-0539">Nucleus</keyword>
<dbReference type="GO" id="GO:0000122">
    <property type="term" value="P:negative regulation of transcription by RNA polymerase II"/>
    <property type="evidence" value="ECO:0007669"/>
    <property type="project" value="TreeGrafter"/>
</dbReference>